<accession>A0AA43QUX0</accession>
<evidence type="ECO:0000313" key="3">
    <source>
        <dbReference type="EMBL" id="MDI1490760.1"/>
    </source>
</evidence>
<gene>
    <name evidence="3" type="ORF">OHK93_001964</name>
</gene>
<proteinExistence type="predicted"/>
<feature type="compositionally biased region" description="Polar residues" evidence="1">
    <location>
        <begin position="79"/>
        <end position="101"/>
    </location>
</feature>
<feature type="compositionally biased region" description="Basic and acidic residues" evidence="1">
    <location>
        <begin position="186"/>
        <end position="201"/>
    </location>
</feature>
<feature type="transmembrane region" description="Helical" evidence="2">
    <location>
        <begin position="311"/>
        <end position="334"/>
    </location>
</feature>
<evidence type="ECO:0000256" key="1">
    <source>
        <dbReference type="SAM" id="MobiDB-lite"/>
    </source>
</evidence>
<feature type="compositionally biased region" description="Basic and acidic residues" evidence="1">
    <location>
        <begin position="58"/>
        <end position="78"/>
    </location>
</feature>
<name>A0AA43QUX0_9LECA</name>
<feature type="transmembrane region" description="Helical" evidence="2">
    <location>
        <begin position="346"/>
        <end position="365"/>
    </location>
</feature>
<keyword evidence="2" id="KW-0812">Transmembrane</keyword>
<keyword evidence="2" id="KW-0472">Membrane</keyword>
<dbReference type="EMBL" id="JAPUFD010000012">
    <property type="protein sequence ID" value="MDI1490760.1"/>
    <property type="molecule type" value="Genomic_DNA"/>
</dbReference>
<organism evidence="3 4">
    <name type="scientific">Ramalina farinacea</name>
    <dbReference type="NCBI Taxonomy" id="258253"/>
    <lineage>
        <taxon>Eukaryota</taxon>
        <taxon>Fungi</taxon>
        <taxon>Dikarya</taxon>
        <taxon>Ascomycota</taxon>
        <taxon>Pezizomycotina</taxon>
        <taxon>Lecanoromycetes</taxon>
        <taxon>OSLEUM clade</taxon>
        <taxon>Lecanoromycetidae</taxon>
        <taxon>Lecanorales</taxon>
        <taxon>Lecanorineae</taxon>
        <taxon>Ramalinaceae</taxon>
        <taxon>Ramalina</taxon>
    </lineage>
</organism>
<feature type="transmembrane region" description="Helical" evidence="2">
    <location>
        <begin position="385"/>
        <end position="405"/>
    </location>
</feature>
<dbReference type="Proteomes" id="UP001161017">
    <property type="component" value="Unassembled WGS sequence"/>
</dbReference>
<evidence type="ECO:0000256" key="2">
    <source>
        <dbReference type="SAM" id="Phobius"/>
    </source>
</evidence>
<keyword evidence="4" id="KW-1185">Reference proteome</keyword>
<feature type="region of interest" description="Disordered" evidence="1">
    <location>
        <begin position="169"/>
        <end position="203"/>
    </location>
</feature>
<protein>
    <submittedName>
        <fullName evidence="3">Uncharacterized protein</fullName>
    </submittedName>
</protein>
<dbReference type="AlphaFoldDB" id="A0AA43QUX0"/>
<evidence type="ECO:0000313" key="4">
    <source>
        <dbReference type="Proteomes" id="UP001161017"/>
    </source>
</evidence>
<reference evidence="3" key="1">
    <citation type="journal article" date="2023" name="Genome Biol. Evol.">
        <title>First Whole Genome Sequence and Flow Cytometry Genome Size Data for the Lichen-Forming Fungus Ramalina farinacea (Ascomycota).</title>
        <authorList>
            <person name="Llewellyn T."/>
            <person name="Mian S."/>
            <person name="Hill R."/>
            <person name="Leitch I.J."/>
            <person name="Gaya E."/>
        </authorList>
    </citation>
    <scope>NUCLEOTIDE SEQUENCE</scope>
    <source>
        <strain evidence="3">LIQ254RAFAR</strain>
    </source>
</reference>
<sequence length="421" mass="45857">MPNGSLAETSCDQIPGDSVELETEVTGGKINKETVAEQGVLDPSSNVLSNATHRSSTHTHDESSKNGQDIESHVKSDESTNGITTSNTVPSVQETSESFAHSSRDKAPGLPSCGLLLPDYPTLYIVRSLESDEATLLGGTIDGTVGRLVQRNDDYNDFLHRSNVCEKDGKQDANSAEDGMTAKQSRRIESRQTHIEEDSRLSSEAGSAGFVASVIGSPPSNAFDTHYCANYERHQQNGEEIRDSAAQEDSLHQSQCRGDNENITFYAASKVKCLNLNPKDRHASYTPFATNGDTERWRDQPGRTLKSYPSLAYLAVVYVFSAIPLAVIGGMTRFHSGHSTHAQRAWTMSWMTFNLLYGAALEWVFDPNLLQGRNLLQGGREAKSYHLMLAVLVFAIPAIGGFVTVGQMLREYGSCTVIGGL</sequence>
<feature type="compositionally biased region" description="Polar residues" evidence="1">
    <location>
        <begin position="1"/>
        <end position="12"/>
    </location>
</feature>
<feature type="region of interest" description="Disordered" evidence="1">
    <location>
        <begin position="1"/>
        <end position="111"/>
    </location>
</feature>
<feature type="compositionally biased region" description="Polar residues" evidence="1">
    <location>
        <begin position="43"/>
        <end position="54"/>
    </location>
</feature>
<keyword evidence="2" id="KW-1133">Transmembrane helix</keyword>
<comment type="caution">
    <text evidence="3">The sequence shown here is derived from an EMBL/GenBank/DDBJ whole genome shotgun (WGS) entry which is preliminary data.</text>
</comment>